<accession>A0A1R3HN32</accession>
<protein>
    <submittedName>
        <fullName evidence="1">Uncharacterized protein</fullName>
    </submittedName>
</protein>
<sequence>MVTPWQGVWRTRDGTLKLDAQNIAHGAPVMALQGVDVK</sequence>
<dbReference type="EMBL" id="AWUE01019742">
    <property type="protein sequence ID" value="OMO71769.1"/>
    <property type="molecule type" value="Genomic_DNA"/>
</dbReference>
<evidence type="ECO:0000313" key="2">
    <source>
        <dbReference type="Proteomes" id="UP000187203"/>
    </source>
</evidence>
<organism evidence="1 2">
    <name type="scientific">Corchorus olitorius</name>
    <dbReference type="NCBI Taxonomy" id="93759"/>
    <lineage>
        <taxon>Eukaryota</taxon>
        <taxon>Viridiplantae</taxon>
        <taxon>Streptophyta</taxon>
        <taxon>Embryophyta</taxon>
        <taxon>Tracheophyta</taxon>
        <taxon>Spermatophyta</taxon>
        <taxon>Magnoliopsida</taxon>
        <taxon>eudicotyledons</taxon>
        <taxon>Gunneridae</taxon>
        <taxon>Pentapetalae</taxon>
        <taxon>rosids</taxon>
        <taxon>malvids</taxon>
        <taxon>Malvales</taxon>
        <taxon>Malvaceae</taxon>
        <taxon>Grewioideae</taxon>
        <taxon>Apeibeae</taxon>
        <taxon>Corchorus</taxon>
    </lineage>
</organism>
<proteinExistence type="predicted"/>
<keyword evidence="2" id="KW-1185">Reference proteome</keyword>
<dbReference type="Proteomes" id="UP000187203">
    <property type="component" value="Unassembled WGS sequence"/>
</dbReference>
<name>A0A1R3HN32_9ROSI</name>
<comment type="caution">
    <text evidence="1">The sequence shown here is derived from an EMBL/GenBank/DDBJ whole genome shotgun (WGS) entry which is preliminary data.</text>
</comment>
<reference evidence="2" key="1">
    <citation type="submission" date="2013-09" db="EMBL/GenBank/DDBJ databases">
        <title>Corchorus olitorius genome sequencing.</title>
        <authorList>
            <person name="Alam M."/>
            <person name="Haque M.S."/>
            <person name="Islam M.S."/>
            <person name="Emdad E.M."/>
            <person name="Islam M.M."/>
            <person name="Ahmed B."/>
            <person name="Halim A."/>
            <person name="Hossen Q.M.M."/>
            <person name="Hossain M.Z."/>
            <person name="Ahmed R."/>
            <person name="Khan M.M."/>
            <person name="Islam R."/>
            <person name="Rashid M.M."/>
            <person name="Khan S.A."/>
            <person name="Rahman M.S."/>
            <person name="Alam M."/>
            <person name="Yahiya A.S."/>
            <person name="Khan M.S."/>
            <person name="Azam M.S."/>
            <person name="Haque T."/>
            <person name="Lashkar M.Z.H."/>
            <person name="Akhand A.I."/>
            <person name="Morshed G."/>
            <person name="Roy S."/>
            <person name="Uddin K.S."/>
            <person name="Rabeya T."/>
            <person name="Hossain A.S."/>
            <person name="Chowdhury A."/>
            <person name="Snigdha A.R."/>
            <person name="Mortoza M.S."/>
            <person name="Matin S.A."/>
            <person name="Hoque S.M.E."/>
            <person name="Islam M.K."/>
            <person name="Roy D.K."/>
            <person name="Haider R."/>
            <person name="Moosa M.M."/>
            <person name="Elias S.M."/>
            <person name="Hasan A.M."/>
            <person name="Jahan S."/>
            <person name="Shafiuddin M."/>
            <person name="Mahmood N."/>
            <person name="Shommy N.S."/>
        </authorList>
    </citation>
    <scope>NUCLEOTIDE SEQUENCE [LARGE SCALE GENOMIC DNA]</scope>
    <source>
        <strain evidence="2">cv. O-4</strain>
    </source>
</reference>
<gene>
    <name evidence="1" type="ORF">COLO4_28052</name>
</gene>
<evidence type="ECO:0000313" key="1">
    <source>
        <dbReference type="EMBL" id="OMO71769.1"/>
    </source>
</evidence>
<dbReference type="AlphaFoldDB" id="A0A1R3HN32"/>